<dbReference type="Gramene" id="EFJ35976">
    <property type="protein sequence ID" value="EFJ35976"/>
    <property type="gene ID" value="SELMODRAFT_404359"/>
</dbReference>
<dbReference type="Proteomes" id="UP000001514">
    <property type="component" value="Unassembled WGS sequence"/>
</dbReference>
<organism evidence="2">
    <name type="scientific">Selaginella moellendorffii</name>
    <name type="common">Spikemoss</name>
    <dbReference type="NCBI Taxonomy" id="88036"/>
    <lineage>
        <taxon>Eukaryota</taxon>
        <taxon>Viridiplantae</taxon>
        <taxon>Streptophyta</taxon>
        <taxon>Embryophyta</taxon>
        <taxon>Tracheophyta</taxon>
        <taxon>Lycopodiopsida</taxon>
        <taxon>Selaginellales</taxon>
        <taxon>Selaginellaceae</taxon>
        <taxon>Selaginella</taxon>
    </lineage>
</organism>
<name>D8QV31_SELML</name>
<protein>
    <submittedName>
        <fullName evidence="1">Uncharacterized protein</fullName>
    </submittedName>
</protein>
<dbReference type="HOGENOM" id="CLU_530421_0_0_1"/>
<evidence type="ECO:0000313" key="1">
    <source>
        <dbReference type="EMBL" id="EFJ35976.1"/>
    </source>
</evidence>
<dbReference type="KEGG" id="smo:SELMODRAFT_404359"/>
<evidence type="ECO:0000313" key="2">
    <source>
        <dbReference type="Proteomes" id="UP000001514"/>
    </source>
</evidence>
<dbReference type="InParanoid" id="D8QV31"/>
<proteinExistence type="predicted"/>
<keyword evidence="2" id="KW-1185">Reference proteome</keyword>
<reference evidence="1 2" key="1">
    <citation type="journal article" date="2011" name="Science">
        <title>The Selaginella genome identifies genetic changes associated with the evolution of vascular plants.</title>
        <authorList>
            <person name="Banks J.A."/>
            <person name="Nishiyama T."/>
            <person name="Hasebe M."/>
            <person name="Bowman J.L."/>
            <person name="Gribskov M."/>
            <person name="dePamphilis C."/>
            <person name="Albert V.A."/>
            <person name="Aono N."/>
            <person name="Aoyama T."/>
            <person name="Ambrose B.A."/>
            <person name="Ashton N.W."/>
            <person name="Axtell M.J."/>
            <person name="Barker E."/>
            <person name="Barker M.S."/>
            <person name="Bennetzen J.L."/>
            <person name="Bonawitz N.D."/>
            <person name="Chapple C."/>
            <person name="Cheng C."/>
            <person name="Correa L.G."/>
            <person name="Dacre M."/>
            <person name="DeBarry J."/>
            <person name="Dreyer I."/>
            <person name="Elias M."/>
            <person name="Engstrom E.M."/>
            <person name="Estelle M."/>
            <person name="Feng L."/>
            <person name="Finet C."/>
            <person name="Floyd S.K."/>
            <person name="Frommer W.B."/>
            <person name="Fujita T."/>
            <person name="Gramzow L."/>
            <person name="Gutensohn M."/>
            <person name="Harholt J."/>
            <person name="Hattori M."/>
            <person name="Heyl A."/>
            <person name="Hirai T."/>
            <person name="Hiwatashi Y."/>
            <person name="Ishikawa M."/>
            <person name="Iwata M."/>
            <person name="Karol K.G."/>
            <person name="Koehler B."/>
            <person name="Kolukisaoglu U."/>
            <person name="Kubo M."/>
            <person name="Kurata T."/>
            <person name="Lalonde S."/>
            <person name="Li K."/>
            <person name="Li Y."/>
            <person name="Litt A."/>
            <person name="Lyons E."/>
            <person name="Manning G."/>
            <person name="Maruyama T."/>
            <person name="Michael T.P."/>
            <person name="Mikami K."/>
            <person name="Miyazaki S."/>
            <person name="Morinaga S."/>
            <person name="Murata T."/>
            <person name="Mueller-Roeber B."/>
            <person name="Nelson D.R."/>
            <person name="Obara M."/>
            <person name="Oguri Y."/>
            <person name="Olmstead R.G."/>
            <person name="Onodera N."/>
            <person name="Petersen B.L."/>
            <person name="Pils B."/>
            <person name="Prigge M."/>
            <person name="Rensing S.A."/>
            <person name="Riano-Pachon D.M."/>
            <person name="Roberts A.W."/>
            <person name="Sato Y."/>
            <person name="Scheller H.V."/>
            <person name="Schulz B."/>
            <person name="Schulz C."/>
            <person name="Shakirov E.V."/>
            <person name="Shibagaki N."/>
            <person name="Shinohara N."/>
            <person name="Shippen D.E."/>
            <person name="Soerensen I."/>
            <person name="Sotooka R."/>
            <person name="Sugimoto N."/>
            <person name="Sugita M."/>
            <person name="Sumikawa N."/>
            <person name="Tanurdzic M."/>
            <person name="Theissen G."/>
            <person name="Ulvskov P."/>
            <person name="Wakazuki S."/>
            <person name="Weng J.K."/>
            <person name="Willats W.W."/>
            <person name="Wipf D."/>
            <person name="Wolf P.G."/>
            <person name="Yang L."/>
            <person name="Zimmer A.D."/>
            <person name="Zhu Q."/>
            <person name="Mitros T."/>
            <person name="Hellsten U."/>
            <person name="Loque D."/>
            <person name="Otillar R."/>
            <person name="Salamov A."/>
            <person name="Schmutz J."/>
            <person name="Shapiro H."/>
            <person name="Lindquist E."/>
            <person name="Lucas S."/>
            <person name="Rokhsar D."/>
            <person name="Grigoriev I.V."/>
        </authorList>
    </citation>
    <scope>NUCLEOTIDE SEQUENCE [LARGE SCALE GENOMIC DNA]</scope>
</reference>
<sequence>MAGSEYAIWESTKEISKPLTFSIQTSPIECSSSPSLDSETATHKGCCQAFLTARLTIGHFASLKCFQVVLPKSEVLGTQELVDEARQGPDRGIQQAPGRTGPGQLGIESRFAYNLESLLHLDALKLLPGTALVAPDPRPGLGRGPVWPEELHSRNFSIGARHLANQAVDLLVMLISRVAASLLQADSLSPFSKTTVLQIMRSSPRLISLVANSPLPRPWLCLAHLHLDRANELGKLWNLRRLLSIAPSSKKFGEFLHSTAGVSTLPRELRCHGVSSIDAFFHPKDVAQELSRPLVALELDQSHCFSMDALDMGRIHGKSGAGGIDALLVSSQPEVALRRIGESEDTLPLVLMPFFLALGDAHGPYLRGAHTLESQELPLAKKRKNLHVGRIVEGEDRDRRRLAMVGSLAATLAPLGNLDRTSSSVAVLDGEKDLLAAGILQDRENLHATFDLDAVENPGLGAKSLLEASNPDRHKLGNRCGGNAIRTWWIFIDAIIASGPTDQKPRRTQCLRGQ</sequence>
<dbReference type="EMBL" id="GL377567">
    <property type="protein sequence ID" value="EFJ35976.1"/>
    <property type="molecule type" value="Genomic_DNA"/>
</dbReference>
<dbReference type="AlphaFoldDB" id="D8QV31"/>
<accession>D8QV31</accession>
<gene>
    <name evidence="1" type="ORF">SELMODRAFT_404359</name>
</gene>